<dbReference type="PROSITE" id="PS00109">
    <property type="entry name" value="PROTEIN_KINASE_TYR"/>
    <property type="match status" value="1"/>
</dbReference>
<dbReference type="OrthoDB" id="2739517at2759"/>
<dbReference type="EMBL" id="KZ857406">
    <property type="protein sequence ID" value="RDX49258.1"/>
    <property type="molecule type" value="Genomic_DNA"/>
</dbReference>
<organism evidence="3 4">
    <name type="scientific">Lentinus brumalis</name>
    <dbReference type="NCBI Taxonomy" id="2498619"/>
    <lineage>
        <taxon>Eukaryota</taxon>
        <taxon>Fungi</taxon>
        <taxon>Dikarya</taxon>
        <taxon>Basidiomycota</taxon>
        <taxon>Agaricomycotina</taxon>
        <taxon>Agaricomycetes</taxon>
        <taxon>Polyporales</taxon>
        <taxon>Polyporaceae</taxon>
        <taxon>Lentinus</taxon>
    </lineage>
</organism>
<proteinExistence type="predicted"/>
<dbReference type="PANTHER" id="PTHR38248">
    <property type="entry name" value="FUNK1 6"/>
    <property type="match status" value="1"/>
</dbReference>
<feature type="compositionally biased region" description="Basic and acidic residues" evidence="1">
    <location>
        <begin position="304"/>
        <end position="314"/>
    </location>
</feature>
<feature type="region of interest" description="Disordered" evidence="1">
    <location>
        <begin position="673"/>
        <end position="726"/>
    </location>
</feature>
<feature type="compositionally biased region" description="Low complexity" evidence="1">
    <location>
        <begin position="709"/>
        <end position="726"/>
    </location>
</feature>
<dbReference type="GO" id="GO:0004672">
    <property type="term" value="F:protein kinase activity"/>
    <property type="evidence" value="ECO:0007669"/>
    <property type="project" value="InterPro"/>
</dbReference>
<keyword evidence="4" id="KW-1185">Reference proteome</keyword>
<feature type="compositionally biased region" description="Basic residues" evidence="1">
    <location>
        <begin position="687"/>
        <end position="708"/>
    </location>
</feature>
<dbReference type="InterPro" id="IPR040976">
    <property type="entry name" value="Pkinase_fungal"/>
</dbReference>
<evidence type="ECO:0000256" key="1">
    <source>
        <dbReference type="SAM" id="MobiDB-lite"/>
    </source>
</evidence>
<evidence type="ECO:0000313" key="4">
    <source>
        <dbReference type="Proteomes" id="UP000256964"/>
    </source>
</evidence>
<dbReference type="InterPro" id="IPR011009">
    <property type="entry name" value="Kinase-like_dom_sf"/>
</dbReference>
<feature type="region of interest" description="Disordered" evidence="1">
    <location>
        <begin position="767"/>
        <end position="806"/>
    </location>
</feature>
<dbReference type="Gene3D" id="1.10.510.10">
    <property type="entry name" value="Transferase(Phosphotransferase) domain 1"/>
    <property type="match status" value="1"/>
</dbReference>
<dbReference type="PROSITE" id="PS50011">
    <property type="entry name" value="PROTEIN_KINASE_DOM"/>
    <property type="match status" value="1"/>
</dbReference>
<reference evidence="3 4" key="1">
    <citation type="journal article" date="2018" name="Biotechnol. Biofuels">
        <title>Integrative visual omics of the white-rot fungus Polyporus brumalis exposes the biotechnological potential of its oxidative enzymes for delignifying raw plant biomass.</title>
        <authorList>
            <person name="Miyauchi S."/>
            <person name="Rancon A."/>
            <person name="Drula E."/>
            <person name="Hage H."/>
            <person name="Chaduli D."/>
            <person name="Favel A."/>
            <person name="Grisel S."/>
            <person name="Henrissat B."/>
            <person name="Herpoel-Gimbert I."/>
            <person name="Ruiz-Duenas F.J."/>
            <person name="Chevret D."/>
            <person name="Hainaut M."/>
            <person name="Lin J."/>
            <person name="Wang M."/>
            <person name="Pangilinan J."/>
            <person name="Lipzen A."/>
            <person name="Lesage-Meessen L."/>
            <person name="Navarro D."/>
            <person name="Riley R."/>
            <person name="Grigoriev I.V."/>
            <person name="Zhou S."/>
            <person name="Raouche S."/>
            <person name="Rosso M.N."/>
        </authorList>
    </citation>
    <scope>NUCLEOTIDE SEQUENCE [LARGE SCALE GENOMIC DNA]</scope>
    <source>
        <strain evidence="3 4">BRFM 1820</strain>
    </source>
</reference>
<feature type="region of interest" description="Disordered" evidence="1">
    <location>
        <begin position="1"/>
        <end position="44"/>
    </location>
</feature>
<feature type="compositionally biased region" description="Low complexity" evidence="1">
    <location>
        <begin position="673"/>
        <end position="682"/>
    </location>
</feature>
<evidence type="ECO:0000259" key="2">
    <source>
        <dbReference type="PROSITE" id="PS50011"/>
    </source>
</evidence>
<dbReference type="InterPro" id="IPR008266">
    <property type="entry name" value="Tyr_kinase_AS"/>
</dbReference>
<feature type="domain" description="Protein kinase" evidence="2">
    <location>
        <begin position="336"/>
        <end position="663"/>
    </location>
</feature>
<feature type="compositionally biased region" description="Basic and acidic residues" evidence="1">
    <location>
        <begin position="24"/>
        <end position="37"/>
    </location>
</feature>
<accession>A0A371D9P9</accession>
<gene>
    <name evidence="3" type="ORF">OH76DRAFT_1382328</name>
</gene>
<dbReference type="InterPro" id="IPR000719">
    <property type="entry name" value="Prot_kinase_dom"/>
</dbReference>
<protein>
    <recommendedName>
        <fullName evidence="2">Protein kinase domain-containing protein</fullName>
    </recommendedName>
</protein>
<dbReference type="Pfam" id="PF17667">
    <property type="entry name" value="Pkinase_fungal"/>
    <property type="match status" value="1"/>
</dbReference>
<feature type="region of interest" description="Disordered" evidence="1">
    <location>
        <begin position="304"/>
        <end position="324"/>
    </location>
</feature>
<evidence type="ECO:0000313" key="3">
    <source>
        <dbReference type="EMBL" id="RDX49258.1"/>
    </source>
</evidence>
<dbReference type="AlphaFoldDB" id="A0A371D9P9"/>
<sequence length="806" mass="90124">MFSNYHSSSLTTTAMPHTTQHARSKADPSVDELHGEQKPAPNPSIKEFMNFFMKDYYPESKENIFADAPTFSTEPAMYKWITDTINGSDVINSKSLVCASTPYKSDRNDATHQAVDLGLYSPEFRPINEGDGEYSRRMNLSRIELSIDCKVDPTNQDPFDEMTDDLQPLAADGKDALCDEILTYVETVLMHQHRTFYYMILFLGHYARIVRFDHSGVHSTVKFNYKTHGVILTTFLSRFSHYNAANRGHDPTATRLEHRGSLVAKMRKLGQAKAAADPDDHVQKMFNDSLDDAWPWYKLDVHVQPKSGDPEPPRSRLRSSRPTRVTRSFVVGKPHFDAGGVVGRGTRGYVAVEVDTTGELVGRFVYLKDTWRVDRPGIEQEGCVLETLNHNEVPFVPTLICHGDLEGQVTRSQDAWAKREVKKRGSKRTFKKHQHYRLVVAEVGKPLEHFATGARLVIAIYCCILAHQAAYERAGIIHRDISSGNILLYKENGVWVGLLNDWELSKRVNAPAVRQPDRTGTWQFMSAKALNNPDKEITVEDELEAFFHVLLYHAVRFLPHNIEHDSVPKFLEDYFDGCSTKGEEYRCGMAKLSAMENGSINLSTYNTTPATLKFLHPEDQNKTHVLDSIISRLLLSFKEAYARDPDTREQGVTQAADITSDFLTALGAKSNVPKPTVAAPVTPQKPVKSKGKGKSRASPKPSRRRGRKAAAVASTTNAAATSSSAAEGAISLKEHGPLVDFFYQYIRRTDWPLNDKCEDLRAKAVKAAATGHQEAAFNPGRSESTSRKRALENAQPAPGASKRSKV</sequence>
<name>A0A371D9P9_9APHY</name>
<dbReference type="Proteomes" id="UP000256964">
    <property type="component" value="Unassembled WGS sequence"/>
</dbReference>
<dbReference type="PANTHER" id="PTHR38248:SF2">
    <property type="entry name" value="FUNK1 11"/>
    <property type="match status" value="1"/>
</dbReference>
<dbReference type="SUPFAM" id="SSF56112">
    <property type="entry name" value="Protein kinase-like (PK-like)"/>
    <property type="match status" value="1"/>
</dbReference>
<dbReference type="GO" id="GO:0005524">
    <property type="term" value="F:ATP binding"/>
    <property type="evidence" value="ECO:0007669"/>
    <property type="project" value="InterPro"/>
</dbReference>
<feature type="compositionally biased region" description="Polar residues" evidence="1">
    <location>
        <begin position="1"/>
        <end position="21"/>
    </location>
</feature>